<sequence>MHNLKKIFEGLATALVLGIISFGIDLNSSSASTSSNLQNNFALTQSSSTQSKKLLVSRTIRIDQRLENKSGGGNIQGASSIIAGYSLIDLQVYSVGNDMLEYDLDVPYTTLPMAMSCDIYLNSTRLDSFSRNSTTGRIGYSKQFKAGGKGTYSATLSGNGWALAPGAVAKSFSSYIYPIYVTD</sequence>
<protein>
    <submittedName>
        <fullName evidence="1">Uncharacterized protein</fullName>
    </submittedName>
</protein>
<evidence type="ECO:0000313" key="1">
    <source>
        <dbReference type="EMBL" id="AKP66566.1"/>
    </source>
</evidence>
<dbReference type="KEGG" id="lgn:ABM34_02685"/>
<dbReference type="PATRIC" id="fig|1007676.4.peg.556"/>
<dbReference type="RefSeq" id="WP_048703071.1">
    <property type="nucleotide sequence ID" value="NZ_CP012034.1"/>
</dbReference>
<accession>A0A0H4QHR8</accession>
<gene>
    <name evidence="1" type="ORF">ABM34_02685</name>
</gene>
<organism evidence="1 2">
    <name type="scientific">Companilactobacillus ginsenosidimutans</name>
    <dbReference type="NCBI Taxonomy" id="1007676"/>
    <lineage>
        <taxon>Bacteria</taxon>
        <taxon>Bacillati</taxon>
        <taxon>Bacillota</taxon>
        <taxon>Bacilli</taxon>
        <taxon>Lactobacillales</taxon>
        <taxon>Lactobacillaceae</taxon>
        <taxon>Companilactobacillus</taxon>
    </lineage>
</organism>
<proteinExistence type="predicted"/>
<evidence type="ECO:0000313" key="2">
    <source>
        <dbReference type="Proteomes" id="UP000036106"/>
    </source>
</evidence>
<reference evidence="2" key="1">
    <citation type="submission" date="2015-07" db="EMBL/GenBank/DDBJ databases">
        <title>Lactobacillus ginsenosidimutans/EMML 3141/ whole genome sequencing.</title>
        <authorList>
            <person name="Kim M.K."/>
            <person name="Im W.-T."/>
            <person name="Srinivasan S."/>
            <person name="Lee J.-J."/>
        </authorList>
    </citation>
    <scope>NUCLEOTIDE SEQUENCE [LARGE SCALE GENOMIC DNA]</scope>
    <source>
        <strain evidence="2">EMML 3041</strain>
    </source>
</reference>
<keyword evidence="2" id="KW-1185">Reference proteome</keyword>
<dbReference type="EMBL" id="CP012034">
    <property type="protein sequence ID" value="AKP66566.1"/>
    <property type="molecule type" value="Genomic_DNA"/>
</dbReference>
<name>A0A0H4QHR8_9LACO</name>
<dbReference type="AlphaFoldDB" id="A0A0H4QHR8"/>
<dbReference type="Proteomes" id="UP000036106">
    <property type="component" value="Chromosome"/>
</dbReference>